<feature type="region of interest" description="Disordered" evidence="1">
    <location>
        <begin position="1"/>
        <end position="23"/>
    </location>
</feature>
<accession>A0A0L9TW54</accession>
<protein>
    <recommendedName>
        <fullName evidence="4">Transposase Tnp1/En/Spm-like domain-containing protein</fullName>
    </recommendedName>
</protein>
<dbReference type="OMA" id="TENWDIP"/>
<dbReference type="PANTHER" id="PTHR33018:SF34">
    <property type="entry name" value="OS02G0472350 PROTEIN"/>
    <property type="match status" value="1"/>
</dbReference>
<evidence type="ECO:0000313" key="2">
    <source>
        <dbReference type="EMBL" id="KOM34780.1"/>
    </source>
</evidence>
<gene>
    <name evidence="2" type="ORF">LR48_Vigan02g093000</name>
</gene>
<dbReference type="EMBL" id="CM003372">
    <property type="protein sequence ID" value="KOM34780.1"/>
    <property type="molecule type" value="Genomic_DNA"/>
</dbReference>
<proteinExistence type="predicted"/>
<evidence type="ECO:0000313" key="3">
    <source>
        <dbReference type="Proteomes" id="UP000053144"/>
    </source>
</evidence>
<organism evidence="2 3">
    <name type="scientific">Phaseolus angularis</name>
    <name type="common">Azuki bean</name>
    <name type="synonym">Vigna angularis</name>
    <dbReference type="NCBI Taxonomy" id="3914"/>
    <lineage>
        <taxon>Eukaryota</taxon>
        <taxon>Viridiplantae</taxon>
        <taxon>Streptophyta</taxon>
        <taxon>Embryophyta</taxon>
        <taxon>Tracheophyta</taxon>
        <taxon>Spermatophyta</taxon>
        <taxon>Magnoliopsida</taxon>
        <taxon>eudicotyledons</taxon>
        <taxon>Gunneridae</taxon>
        <taxon>Pentapetalae</taxon>
        <taxon>rosids</taxon>
        <taxon>fabids</taxon>
        <taxon>Fabales</taxon>
        <taxon>Fabaceae</taxon>
        <taxon>Papilionoideae</taxon>
        <taxon>50 kb inversion clade</taxon>
        <taxon>NPAAA clade</taxon>
        <taxon>indigoferoid/millettioid clade</taxon>
        <taxon>Phaseoleae</taxon>
        <taxon>Vigna</taxon>
    </lineage>
</organism>
<dbReference type="PANTHER" id="PTHR33018">
    <property type="entry name" value="OS10G0338966 PROTEIN-RELATED"/>
    <property type="match status" value="1"/>
</dbReference>
<dbReference type="Proteomes" id="UP000053144">
    <property type="component" value="Chromosome 2"/>
</dbReference>
<dbReference type="AlphaFoldDB" id="A0A0L9TW54"/>
<dbReference type="Gramene" id="KOM34780">
    <property type="protein sequence ID" value="KOM34780"/>
    <property type="gene ID" value="LR48_Vigan02g093000"/>
</dbReference>
<evidence type="ECO:0000256" key="1">
    <source>
        <dbReference type="SAM" id="MobiDB-lite"/>
    </source>
</evidence>
<evidence type="ECO:0008006" key="4">
    <source>
        <dbReference type="Google" id="ProtNLM"/>
    </source>
</evidence>
<reference evidence="3" key="1">
    <citation type="journal article" date="2015" name="Proc. Natl. Acad. Sci. U.S.A.">
        <title>Genome sequencing of adzuki bean (Vigna angularis) provides insight into high starch and low fat accumulation and domestication.</title>
        <authorList>
            <person name="Yang K."/>
            <person name="Tian Z."/>
            <person name="Chen C."/>
            <person name="Luo L."/>
            <person name="Zhao B."/>
            <person name="Wang Z."/>
            <person name="Yu L."/>
            <person name="Li Y."/>
            <person name="Sun Y."/>
            <person name="Li W."/>
            <person name="Chen Y."/>
            <person name="Li Y."/>
            <person name="Zhang Y."/>
            <person name="Ai D."/>
            <person name="Zhao J."/>
            <person name="Shang C."/>
            <person name="Ma Y."/>
            <person name="Wu B."/>
            <person name="Wang M."/>
            <person name="Gao L."/>
            <person name="Sun D."/>
            <person name="Zhang P."/>
            <person name="Guo F."/>
            <person name="Wang W."/>
            <person name="Li Y."/>
            <person name="Wang J."/>
            <person name="Varshney R.K."/>
            <person name="Wang J."/>
            <person name="Ling H.Q."/>
            <person name="Wan P."/>
        </authorList>
    </citation>
    <scope>NUCLEOTIDE SEQUENCE</scope>
    <source>
        <strain evidence="3">cv. Jingnong 6</strain>
    </source>
</reference>
<name>A0A0L9TW54_PHAAN</name>
<sequence>MTSSGSGPTGGGGNEKPVTENWDIPNDEKIRKKILSHITVRWRDFKTIMTRQYVFGSKQNNTPCTKYKITEEEWLQFKESRLTLEWQVKRIAAQQRHKLNDTPHVLSRGGYALLEKKMRKRRAEELGLESLDLAPPPARHELWKAAWTKSNGQFTPEEDLLVAATSRLDRPGRVRAVRGAIGLRDYFGLKPRSTKPVTQEMVSSIRQPVQVELEESMGERLRMLEEKLVMITQQQQQQQQQQEQQQ</sequence>